<evidence type="ECO:0000256" key="1">
    <source>
        <dbReference type="SAM" id="MobiDB-lite"/>
    </source>
</evidence>
<dbReference type="Proteomes" id="UP000017840">
    <property type="component" value="Unassembled WGS sequence"/>
</dbReference>
<evidence type="ECO:0000313" key="3">
    <source>
        <dbReference type="Proteomes" id="UP000017840"/>
    </source>
</evidence>
<accession>V4J2U6</accession>
<evidence type="ECO:0000313" key="2">
    <source>
        <dbReference type="EMBL" id="ESP89717.1"/>
    </source>
</evidence>
<sequence>MSMPTKRENPPDILTEILDDLDAATLRSVRTYVERRLDDVGCSMVERICSETEGAVVDIEYYGPYTLVWKYPPDGDDGETKPLSLYRVTREWQVDGTESLHWSYLGEASEQPNGGRGNHDTTASGHATTHPRYEGETNGDDGER</sequence>
<protein>
    <submittedName>
        <fullName evidence="2">Uncharacterized protein</fullName>
    </submittedName>
</protein>
<reference evidence="2 3" key="1">
    <citation type="journal article" date="2013" name="Genome Announc.">
        <title>Draft Genome Sequence of 'Candidatus Halobonum tyrrellensis' Strain G22, Isolated from the Hypersaline Waters of Lake Tyrrell, Australia.</title>
        <authorList>
            <person name="Ugalde J.A."/>
            <person name="Narasingarao P."/>
            <person name="Kuo S."/>
            <person name="Podell S."/>
            <person name="Allen E.E."/>
        </authorList>
    </citation>
    <scope>NUCLEOTIDE SEQUENCE [LARGE SCALE GENOMIC DNA]</scope>
    <source>
        <strain evidence="2 3">G22</strain>
    </source>
</reference>
<dbReference type="STRING" id="1324957.K933_01981"/>
<proteinExistence type="predicted"/>
<name>V4J2U6_9EURY</name>
<dbReference type="eggNOG" id="arCOG06178">
    <property type="taxonomic scope" value="Archaea"/>
</dbReference>
<gene>
    <name evidence="2" type="ORF">K933_01981</name>
</gene>
<feature type="region of interest" description="Disordered" evidence="1">
    <location>
        <begin position="103"/>
        <end position="144"/>
    </location>
</feature>
<keyword evidence="3" id="KW-1185">Reference proteome</keyword>
<dbReference type="EMBL" id="ASGZ01000005">
    <property type="protein sequence ID" value="ESP89717.1"/>
    <property type="molecule type" value="Genomic_DNA"/>
</dbReference>
<dbReference type="RefSeq" id="WP_023392992.1">
    <property type="nucleotide sequence ID" value="NZ_ASGZ01000005.1"/>
</dbReference>
<organism evidence="2 3">
    <name type="scientific">Candidatus Halobonum tyrrellensis G22</name>
    <dbReference type="NCBI Taxonomy" id="1324957"/>
    <lineage>
        <taxon>Archaea</taxon>
        <taxon>Methanobacteriati</taxon>
        <taxon>Methanobacteriota</taxon>
        <taxon>Stenosarchaea group</taxon>
        <taxon>Halobacteria</taxon>
        <taxon>Halobacteriales</taxon>
        <taxon>Haloferacaceae</taxon>
        <taxon>Candidatus Halobonum</taxon>
    </lineage>
</organism>
<comment type="caution">
    <text evidence="2">The sequence shown here is derived from an EMBL/GenBank/DDBJ whole genome shotgun (WGS) entry which is preliminary data.</text>
</comment>
<dbReference type="OrthoDB" id="340028at2157"/>
<dbReference type="AlphaFoldDB" id="V4J2U6"/>